<evidence type="ECO:0000313" key="2">
    <source>
        <dbReference type="Proteomes" id="UP000252415"/>
    </source>
</evidence>
<keyword evidence="2" id="KW-1185">Reference proteome</keyword>
<dbReference type="EMBL" id="QPJD01000007">
    <property type="protein sequence ID" value="RCW48024.1"/>
    <property type="molecule type" value="Genomic_DNA"/>
</dbReference>
<dbReference type="Proteomes" id="UP000252415">
    <property type="component" value="Unassembled WGS sequence"/>
</dbReference>
<accession>A0A368W0W0</accession>
<reference evidence="1 2" key="1">
    <citation type="submission" date="2018-07" db="EMBL/GenBank/DDBJ databases">
        <title>Genomic Encyclopedia of Type Strains, Phase III (KMG-III): the genomes of soil and plant-associated and newly described type strains.</title>
        <authorList>
            <person name="Whitman W."/>
        </authorList>
    </citation>
    <scope>NUCLEOTIDE SEQUENCE [LARGE SCALE GENOMIC DNA]</scope>
    <source>
        <strain evidence="1 2">CECT 7506</strain>
    </source>
</reference>
<name>A0A368W0W0_9BACL</name>
<evidence type="ECO:0000313" key="1">
    <source>
        <dbReference type="EMBL" id="RCW48024.1"/>
    </source>
</evidence>
<protein>
    <submittedName>
        <fullName evidence="1">Uncharacterized protein</fullName>
    </submittedName>
</protein>
<proteinExistence type="predicted"/>
<gene>
    <name evidence="1" type="ORF">DFP97_107226</name>
</gene>
<comment type="caution">
    <text evidence="1">The sequence shown here is derived from an EMBL/GenBank/DDBJ whole genome shotgun (WGS) entry which is preliminary data.</text>
</comment>
<dbReference type="AlphaFoldDB" id="A0A368W0W0"/>
<organism evidence="1 2">
    <name type="scientific">Paenibacillus prosopidis</name>
    <dbReference type="NCBI Taxonomy" id="630520"/>
    <lineage>
        <taxon>Bacteria</taxon>
        <taxon>Bacillati</taxon>
        <taxon>Bacillota</taxon>
        <taxon>Bacilli</taxon>
        <taxon>Bacillales</taxon>
        <taxon>Paenibacillaceae</taxon>
        <taxon>Paenibacillus</taxon>
    </lineage>
</organism>
<sequence>MHIRDRARKSKLYSEGTHFDVPNSCLRREAFLAQINLISGEVLVEKLTLHHENCALQVD</sequence>